<dbReference type="EMBL" id="LT608136">
    <property type="protein sequence ID" value="SCL76952.1"/>
    <property type="molecule type" value="Genomic_DNA"/>
</dbReference>
<protein>
    <submittedName>
        <fullName evidence="8">Tegument protein UL21</fullName>
    </submittedName>
</protein>
<comment type="subcellular location">
    <subcellularLocation>
        <location evidence="2">Host cytoplasm</location>
    </subcellularLocation>
    <subcellularLocation>
        <location evidence="1">Host nucleus</location>
    </subcellularLocation>
    <subcellularLocation>
        <location evidence="3">Virion tegument</location>
    </subcellularLocation>
</comment>
<dbReference type="GO" id="GO:0019033">
    <property type="term" value="C:viral tegument"/>
    <property type="evidence" value="ECO:0007669"/>
    <property type="project" value="UniProtKB-SubCell"/>
</dbReference>
<proteinExistence type="predicted"/>
<gene>
    <name evidence="8" type="primary">UL21</name>
</gene>
<evidence type="ECO:0000256" key="7">
    <source>
        <dbReference type="ARBA" id="ARBA00023200"/>
    </source>
</evidence>
<evidence type="ECO:0000256" key="1">
    <source>
        <dbReference type="ARBA" id="ARBA00004147"/>
    </source>
</evidence>
<name>A0A1R3T3L3_9ALPH</name>
<dbReference type="Proteomes" id="UP000280017">
    <property type="component" value="Segment"/>
</dbReference>
<evidence type="ECO:0000256" key="5">
    <source>
        <dbReference type="ARBA" id="ARBA00022580"/>
    </source>
</evidence>
<keyword evidence="7" id="KW-1035">Host cytoplasm</keyword>
<evidence type="ECO:0000256" key="4">
    <source>
        <dbReference type="ARBA" id="ARBA00022562"/>
    </source>
</evidence>
<accession>A0A1R3T3L3</accession>
<keyword evidence="4" id="KW-1048">Host nucleus</keyword>
<evidence type="ECO:0000256" key="3">
    <source>
        <dbReference type="ARBA" id="ARBA00004535"/>
    </source>
</evidence>
<dbReference type="InterPro" id="IPR004936">
    <property type="entry name" value="Herpes_UL21"/>
</dbReference>
<evidence type="ECO:0000256" key="6">
    <source>
        <dbReference type="ARBA" id="ARBA00022844"/>
    </source>
</evidence>
<sequence>MDLKYNYTIIHNGVLFYISEDGDRAYFFCGGCVLSIPRPGVTASGYTGEIAKFGLTIRGVGQNDRTVANYVRSELNRKGKKWALPVSNDEVFLDSADLIHHGDGATERDLCGTLEVQIRDICLTEYFVSLSVSSGLLVTTGRDIPADRTVRLFDQPVITNAVSGFVYQPNPYTFVLVHARLTELPQAIVSLIEGVFDRVPSVRRPLKEERSVRTDVIVRSARAIDNITILPRRSRNCSGRFAAQSDRLKADATGHDEKNRKTTVSEFVQVKFIPRTLNIWEFGSDVTRPLKSLHGLWTVFCYIDTVLSSDEPAWSDLDASVNEARPKVADAAEAVFGGVAGSQFIGTSLRENGTPAQKFALCQYILARTGLPNCYPLIDYMCRSYANDQKSEPEPPLDNNALADTANALFRYAAFAGSAADIVLSCDYTKLADTPRVKSEHILSDAKYLLETIEEEHGVGNDDVTACTQRNIRINHIAFILEKLYESGDILSVASIASRIQRTSELIAAYIDVRSINAFGDDEENERAACALSVLIDSRLITAGILQ</sequence>
<organism evidence="8">
    <name type="scientific">Spheniscid alphaherpesvirus 1</name>
    <dbReference type="NCBI Taxonomy" id="2560777"/>
    <lineage>
        <taxon>Viruses</taxon>
        <taxon>Duplodnaviria</taxon>
        <taxon>Heunggongvirae</taxon>
        <taxon>Peploviricota</taxon>
        <taxon>Herviviricetes</taxon>
        <taxon>Herpesvirales</taxon>
        <taxon>Orthoherpesviridae</taxon>
        <taxon>Alphaherpesvirinae</taxon>
        <taxon>Mardivirus</taxon>
        <taxon>Mardivirus spheniscidalpha1</taxon>
    </lineage>
</organism>
<dbReference type="GO" id="GO:0042025">
    <property type="term" value="C:host cell nucleus"/>
    <property type="evidence" value="ECO:0007669"/>
    <property type="project" value="UniProtKB-SubCell"/>
</dbReference>
<keyword evidence="6" id="KW-0946">Virion</keyword>
<evidence type="ECO:0000313" key="8">
    <source>
        <dbReference type="EMBL" id="SCL76952.1"/>
    </source>
</evidence>
<dbReference type="GO" id="GO:0030430">
    <property type="term" value="C:host cell cytoplasm"/>
    <property type="evidence" value="ECO:0007669"/>
    <property type="project" value="UniProtKB-SubCell"/>
</dbReference>
<reference evidence="8" key="1">
    <citation type="submission" date="2016-08" db="EMBL/GenBank/DDBJ databases">
        <authorList>
            <person name="Seilhamer J.J."/>
        </authorList>
    </citation>
    <scope>NUCLEOTIDE SEQUENCE</scope>
    <source>
        <strain evidence="8">Lib01003</strain>
    </source>
</reference>
<keyword evidence="5" id="KW-0920">Virion tegument</keyword>
<dbReference type="Pfam" id="PF03252">
    <property type="entry name" value="Herpes_UL21"/>
    <property type="match status" value="1"/>
</dbReference>
<evidence type="ECO:0000256" key="2">
    <source>
        <dbReference type="ARBA" id="ARBA00004192"/>
    </source>
</evidence>